<dbReference type="Gene3D" id="3.30.40.10">
    <property type="entry name" value="Zinc/RING finger domain, C3HC4 (zinc finger)"/>
    <property type="match status" value="1"/>
</dbReference>
<feature type="compositionally biased region" description="Acidic residues" evidence="4">
    <location>
        <begin position="824"/>
        <end position="835"/>
    </location>
</feature>
<proteinExistence type="predicted"/>
<feature type="domain" description="Myb-like" evidence="5">
    <location>
        <begin position="860"/>
        <end position="921"/>
    </location>
</feature>
<feature type="region of interest" description="Disordered" evidence="4">
    <location>
        <begin position="668"/>
        <end position="841"/>
    </location>
</feature>
<evidence type="ECO:0000256" key="2">
    <source>
        <dbReference type="ARBA" id="ARBA00022771"/>
    </source>
</evidence>
<dbReference type="InterPro" id="IPR001005">
    <property type="entry name" value="SANT/Myb"/>
</dbReference>
<dbReference type="PROSITE" id="PS50090">
    <property type="entry name" value="MYB_LIKE"/>
    <property type="match status" value="1"/>
</dbReference>
<dbReference type="InterPro" id="IPR001965">
    <property type="entry name" value="Znf_PHD"/>
</dbReference>
<protein>
    <recommendedName>
        <fullName evidence="5">Myb-like domain-containing protein</fullName>
    </recommendedName>
</protein>
<dbReference type="PANTHER" id="PTHR47863:SF4">
    <property type="entry name" value="RING_FYVE_PHD ZINC FINGER SUPERFAMILY PROTEIN"/>
    <property type="match status" value="1"/>
</dbReference>
<dbReference type="SUPFAM" id="SSF57903">
    <property type="entry name" value="FYVE/PHD zinc finger"/>
    <property type="match status" value="1"/>
</dbReference>
<name>A0ABD3BKS2_9LAMI</name>
<keyword evidence="3" id="KW-0862">Zinc</keyword>
<dbReference type="InterPro" id="IPR009057">
    <property type="entry name" value="Homeodomain-like_sf"/>
</dbReference>
<dbReference type="Proteomes" id="UP001632038">
    <property type="component" value="Unassembled WGS sequence"/>
</dbReference>
<evidence type="ECO:0000256" key="4">
    <source>
        <dbReference type="SAM" id="MobiDB-lite"/>
    </source>
</evidence>
<organism evidence="6 7">
    <name type="scientific">Castilleja foliolosa</name>
    <dbReference type="NCBI Taxonomy" id="1961234"/>
    <lineage>
        <taxon>Eukaryota</taxon>
        <taxon>Viridiplantae</taxon>
        <taxon>Streptophyta</taxon>
        <taxon>Embryophyta</taxon>
        <taxon>Tracheophyta</taxon>
        <taxon>Spermatophyta</taxon>
        <taxon>Magnoliopsida</taxon>
        <taxon>eudicotyledons</taxon>
        <taxon>Gunneridae</taxon>
        <taxon>Pentapetalae</taxon>
        <taxon>asterids</taxon>
        <taxon>lamiids</taxon>
        <taxon>Lamiales</taxon>
        <taxon>Orobanchaceae</taxon>
        <taxon>Pedicularideae</taxon>
        <taxon>Castillejinae</taxon>
        <taxon>Castilleja</taxon>
    </lineage>
</organism>
<dbReference type="SMART" id="SM00717">
    <property type="entry name" value="SANT"/>
    <property type="match status" value="1"/>
</dbReference>
<evidence type="ECO:0000256" key="3">
    <source>
        <dbReference type="ARBA" id="ARBA00022833"/>
    </source>
</evidence>
<feature type="region of interest" description="Disordered" evidence="4">
    <location>
        <begin position="440"/>
        <end position="524"/>
    </location>
</feature>
<feature type="compositionally biased region" description="Basic and acidic residues" evidence="4">
    <location>
        <begin position="493"/>
        <end position="503"/>
    </location>
</feature>
<evidence type="ECO:0000313" key="6">
    <source>
        <dbReference type="EMBL" id="KAL3617872.1"/>
    </source>
</evidence>
<dbReference type="SUPFAM" id="SSF46689">
    <property type="entry name" value="Homeodomain-like"/>
    <property type="match status" value="1"/>
</dbReference>
<evidence type="ECO:0000256" key="1">
    <source>
        <dbReference type="ARBA" id="ARBA00022723"/>
    </source>
</evidence>
<dbReference type="Pfam" id="PF13921">
    <property type="entry name" value="Myb_DNA-bind_6"/>
    <property type="match status" value="1"/>
</dbReference>
<gene>
    <name evidence="6" type="ORF">CASFOL_038193</name>
</gene>
<dbReference type="EMBL" id="JAVIJP010000081">
    <property type="protein sequence ID" value="KAL3617872.1"/>
    <property type="molecule type" value="Genomic_DNA"/>
</dbReference>
<dbReference type="GO" id="GO:0008270">
    <property type="term" value="F:zinc ion binding"/>
    <property type="evidence" value="ECO:0007669"/>
    <property type="project" value="UniProtKB-KW"/>
</dbReference>
<dbReference type="InterPro" id="IPR013083">
    <property type="entry name" value="Znf_RING/FYVE/PHD"/>
</dbReference>
<evidence type="ECO:0000259" key="5">
    <source>
        <dbReference type="PROSITE" id="PS50090"/>
    </source>
</evidence>
<dbReference type="Gene3D" id="1.10.10.60">
    <property type="entry name" value="Homeodomain-like"/>
    <property type="match status" value="1"/>
</dbReference>
<feature type="compositionally biased region" description="Basic and acidic residues" evidence="4">
    <location>
        <begin position="741"/>
        <end position="750"/>
    </location>
</feature>
<evidence type="ECO:0000313" key="7">
    <source>
        <dbReference type="Proteomes" id="UP001632038"/>
    </source>
</evidence>
<comment type="caution">
    <text evidence="6">The sequence shown here is derived from an EMBL/GenBank/DDBJ whole genome shotgun (WGS) entry which is preliminary data.</text>
</comment>
<accession>A0ABD3BKS2</accession>
<sequence>MVEALKQSFMDCQLSCTSPLPRVWVIETLARSNQIDIPLLLDLLEKTPEISDDIGRNAREFVSLRILESLFVQGAHTNPESSASSEKCKLDPSDDSCEDVLRRILTKISPSHLKNPGPEMSKWDLQPFIEHKRSSLAGYALQQLKNAMLTGSHSFLASLKERSGLPDVNQSEHVTAVDDDNCNIVIPRREGSDTDDGNLGQRDLPDENLETVNRKRRATSEIAGDTSSGNPILSKIGCETHIKSFKKYKHGVICSEQNVVEKLISSSADALLTDRSTECSLGRTTHLGEMGLDGPPNDDRCTSSKGLVGPDEVLPCETQVPCCDNEVNNKSEAEQGQDHCIEEAKSDNEGFCDLTKTEDVNKFFEQNTRRNIPNVGEVEEVDISRDSVGNNDDKTDIAYEETVSYSCKHALNQDSLEKTNLIDEGLPVDTSRRYSEKEMCSSGEKTHVEVMGQNGPPGVSRDMCTSFEGPVGHDEVLPHENQAPHSTLNIQNDKSDGKERQDNGDENAEGDENGLHGVRTTDEDMDKFHQNVPNVGEAEVYVDISTDSDGYQDERTNIDTKKKTFLSSQCTYSQDSLATTDWRELNLCVKCNLGGKLLVCSSDSCPLVIHQSCLGSDAIFDATEEFYCPFCAYSRAISKYMEIKRKAALARKDLATLICLGTEKRSKKKSQRDKKVMNQTPLEQDDGLPKSNELNRKRDTKKVSNRQRRKKLEYEQAEPSEYSPPFGKKAVDSTNRIAHTSSKDKQEVNRTRQVSQSPKAHGQHQMATRAISKSQGEIASGQVVGRRSGGSDRLANIRSKKGITYPPETDLPCENKSLQSPESADAEDTTEEENENPGASKYFTRVRKQDMKLSYPAIPQLRRKRLPWTSEEEDKLKELMRLHCSPHDKIIPWKTILENGAGTFHQSRSTMDLKDKWRNMCKATPKSK</sequence>
<keyword evidence="7" id="KW-1185">Reference proteome</keyword>
<feature type="compositionally biased region" description="Basic residues" evidence="4">
    <location>
        <begin position="698"/>
        <end position="711"/>
    </location>
</feature>
<keyword evidence="1" id="KW-0479">Metal-binding</keyword>
<keyword evidence="2" id="KW-0863">Zinc-finger</keyword>
<dbReference type="InterPro" id="IPR011011">
    <property type="entry name" value="Znf_FYVE_PHD"/>
</dbReference>
<reference evidence="7" key="1">
    <citation type="journal article" date="2024" name="IScience">
        <title>Strigolactones Initiate the Formation of Haustorium-like Structures in Castilleja.</title>
        <authorList>
            <person name="Buerger M."/>
            <person name="Peterson D."/>
            <person name="Chory J."/>
        </authorList>
    </citation>
    <scope>NUCLEOTIDE SEQUENCE [LARGE SCALE GENOMIC DNA]</scope>
</reference>
<feature type="compositionally biased region" description="Polar residues" evidence="4">
    <location>
        <begin position="483"/>
        <end position="492"/>
    </location>
</feature>
<dbReference type="AlphaFoldDB" id="A0ABD3BKS2"/>
<dbReference type="PANTHER" id="PTHR47863">
    <property type="entry name" value="RING/FYVE/PHD ZINC FINGER SUPERFAMILY PROTEIN"/>
    <property type="match status" value="1"/>
</dbReference>
<dbReference type="CDD" id="cd11660">
    <property type="entry name" value="SANT_TRF"/>
    <property type="match status" value="1"/>
</dbReference>
<dbReference type="SMART" id="SM00249">
    <property type="entry name" value="PHD"/>
    <property type="match status" value="1"/>
</dbReference>